<gene>
    <name evidence="2" type="ORF">CCDG5_1133</name>
</gene>
<organism evidence="2 3">
    <name type="scientific">[Clostridium] cellulosi</name>
    <dbReference type="NCBI Taxonomy" id="29343"/>
    <lineage>
        <taxon>Bacteria</taxon>
        <taxon>Bacillati</taxon>
        <taxon>Bacillota</taxon>
        <taxon>Clostridia</taxon>
        <taxon>Eubacteriales</taxon>
        <taxon>Oscillospiraceae</taxon>
        <taxon>Oscillospiraceae incertae sedis</taxon>
    </lineage>
</organism>
<dbReference type="PANTHER" id="PTHR31302">
    <property type="entry name" value="TRANSMEMBRANE PROTEIN WITH METALLOPHOSPHOESTERASE DOMAIN-RELATED"/>
    <property type="match status" value="1"/>
</dbReference>
<dbReference type="HOGENOM" id="CLU_1183887_0_0_9"/>
<dbReference type="KEGG" id="ccel:CCDG5_1133"/>
<dbReference type="Pfam" id="PF00149">
    <property type="entry name" value="Metallophos"/>
    <property type="match status" value="1"/>
</dbReference>
<name>A0A078KSV3_9FIRM</name>
<dbReference type="PATRIC" id="fig|29343.3.peg.1192"/>
<evidence type="ECO:0000313" key="3">
    <source>
        <dbReference type="Proteomes" id="UP000032431"/>
    </source>
</evidence>
<proteinExistence type="predicted"/>
<protein>
    <submittedName>
        <fullName evidence="2">Metallophosphoesterase</fullName>
    </submittedName>
</protein>
<dbReference type="GO" id="GO:0016787">
    <property type="term" value="F:hydrolase activity"/>
    <property type="evidence" value="ECO:0007669"/>
    <property type="project" value="InterPro"/>
</dbReference>
<reference evidence="3" key="1">
    <citation type="submission" date="2014-07" db="EMBL/GenBank/DDBJ databases">
        <authorList>
            <person name="Wibberg D."/>
        </authorList>
    </citation>
    <scope>NUCLEOTIDE SEQUENCE [LARGE SCALE GENOMIC DNA]</scope>
    <source>
        <strain evidence="3">DG5</strain>
    </source>
</reference>
<evidence type="ECO:0000313" key="2">
    <source>
        <dbReference type="EMBL" id="CDZ24250.1"/>
    </source>
</evidence>
<dbReference type="InterPro" id="IPR051158">
    <property type="entry name" value="Metallophosphoesterase_sf"/>
</dbReference>
<dbReference type="Gene3D" id="3.60.21.10">
    <property type="match status" value="1"/>
</dbReference>
<dbReference type="EMBL" id="LM995447">
    <property type="protein sequence ID" value="CDZ24250.1"/>
    <property type="molecule type" value="Genomic_DNA"/>
</dbReference>
<dbReference type="STRING" id="29343.CCDG5_1133"/>
<sequence length="228" mass="26310">MSLFAISDLHLSFGTDKPMDIFKGWENYIDKIKTNWRKVVSDNDTVVIAGDVSWAMSLETLLPDFEFINNLPGRKLIIKGNHDFWWNTMNKMNKFLDENNLNTIKIIHNNAELFDNYAVCGTRGWFCDAEDNKKILLREVGRLETSIKKAEEASKEPLVFLHYPPVCNGYCCEEIMNVLKEHNVKNCYFGHLHGRAADTAFEGEYDGIIFRLISCDHTHFAPVIVRND</sequence>
<dbReference type="InterPro" id="IPR014578">
    <property type="entry name" value="Pesterase_CT488"/>
</dbReference>
<feature type="domain" description="Calcineurin-like phosphoesterase" evidence="1">
    <location>
        <begin position="2"/>
        <end position="194"/>
    </location>
</feature>
<dbReference type="SUPFAM" id="SSF56300">
    <property type="entry name" value="Metallo-dependent phosphatases"/>
    <property type="match status" value="1"/>
</dbReference>
<evidence type="ECO:0000259" key="1">
    <source>
        <dbReference type="Pfam" id="PF00149"/>
    </source>
</evidence>
<keyword evidence="3" id="KW-1185">Reference proteome</keyword>
<dbReference type="InterPro" id="IPR029052">
    <property type="entry name" value="Metallo-depent_PP-like"/>
</dbReference>
<dbReference type="Proteomes" id="UP000032431">
    <property type="component" value="Chromosome I"/>
</dbReference>
<dbReference type="PIRSF" id="PIRSF033094">
    <property type="entry name" value="Pesterase_CT488"/>
    <property type="match status" value="1"/>
</dbReference>
<dbReference type="OrthoDB" id="8610138at2"/>
<dbReference type="AlphaFoldDB" id="A0A078KSV3"/>
<dbReference type="PANTHER" id="PTHR31302:SF22">
    <property type="entry name" value="PHOSPHOESTERASE"/>
    <property type="match status" value="1"/>
</dbReference>
<dbReference type="InterPro" id="IPR004843">
    <property type="entry name" value="Calcineurin-like_PHP"/>
</dbReference>
<accession>A0A078KSV3</accession>